<evidence type="ECO:0000256" key="1">
    <source>
        <dbReference type="SAM" id="Coils"/>
    </source>
</evidence>
<accession>A0A177DEJ5</accession>
<dbReference type="KEGG" id="aalt:CC77DRAFT_1064179"/>
<dbReference type="VEuPathDB" id="FungiDB:CC77DRAFT_1064179"/>
<sequence length="199" mass="22162">MSTTTTVTDLEVLKIRSATLLASSNTSLEAASTSITKAKKKIPKIDASTTKLNKDVTKLQDSQSNLKATAEFPEMVANAAALEQALSTIRVLKMLKKEAIEEKTKWQKKYNEAALEALRAKKENKSLIKTVAEQSLAIDDIRSEVEVYFKESAESYKRREASHEAYAAELEELLDVQRTDKYAQADKIQCVASSKLWSN</sequence>
<feature type="coiled-coil region" evidence="1">
    <location>
        <begin position="82"/>
        <end position="116"/>
    </location>
</feature>
<evidence type="ECO:0000313" key="2">
    <source>
        <dbReference type="EMBL" id="OAG17560.1"/>
    </source>
</evidence>
<protein>
    <submittedName>
        <fullName evidence="2">Uncharacterized protein</fullName>
    </submittedName>
</protein>
<dbReference type="Proteomes" id="UP000077248">
    <property type="component" value="Unassembled WGS sequence"/>
</dbReference>
<keyword evidence="3" id="KW-1185">Reference proteome</keyword>
<dbReference type="GeneID" id="29114287"/>
<dbReference type="AlphaFoldDB" id="A0A177DEJ5"/>
<dbReference type="RefSeq" id="XP_018382981.1">
    <property type="nucleotide sequence ID" value="XM_018528693.1"/>
</dbReference>
<name>A0A177DEJ5_ALTAL</name>
<gene>
    <name evidence="2" type="ORF">CC77DRAFT_1064179</name>
</gene>
<dbReference type="EMBL" id="KV441486">
    <property type="protein sequence ID" value="OAG17560.1"/>
    <property type="molecule type" value="Genomic_DNA"/>
</dbReference>
<keyword evidence="1" id="KW-0175">Coiled coil</keyword>
<proteinExistence type="predicted"/>
<evidence type="ECO:0000313" key="3">
    <source>
        <dbReference type="Proteomes" id="UP000077248"/>
    </source>
</evidence>
<organism evidence="2 3">
    <name type="scientific">Alternaria alternata</name>
    <name type="common">Alternaria rot fungus</name>
    <name type="synonym">Torula alternata</name>
    <dbReference type="NCBI Taxonomy" id="5599"/>
    <lineage>
        <taxon>Eukaryota</taxon>
        <taxon>Fungi</taxon>
        <taxon>Dikarya</taxon>
        <taxon>Ascomycota</taxon>
        <taxon>Pezizomycotina</taxon>
        <taxon>Dothideomycetes</taxon>
        <taxon>Pleosporomycetidae</taxon>
        <taxon>Pleosporales</taxon>
        <taxon>Pleosporineae</taxon>
        <taxon>Pleosporaceae</taxon>
        <taxon>Alternaria</taxon>
        <taxon>Alternaria sect. Alternaria</taxon>
        <taxon>Alternaria alternata complex</taxon>
    </lineage>
</organism>
<reference evidence="2 3" key="1">
    <citation type="submission" date="2016-05" db="EMBL/GenBank/DDBJ databases">
        <title>Comparative analysis of secretome profiles of manganese(II)-oxidizing ascomycete fungi.</title>
        <authorList>
            <consortium name="DOE Joint Genome Institute"/>
            <person name="Zeiner C.A."/>
            <person name="Purvine S.O."/>
            <person name="Zink E.M."/>
            <person name="Wu S."/>
            <person name="Pasa-Tolic L."/>
            <person name="Chaput D.L."/>
            <person name="Haridas S."/>
            <person name="Grigoriev I.V."/>
            <person name="Santelli C.M."/>
            <person name="Hansel C.M."/>
        </authorList>
    </citation>
    <scope>NUCLEOTIDE SEQUENCE [LARGE SCALE GENOMIC DNA]</scope>
    <source>
        <strain evidence="2 3">SRC1lrK2f</strain>
    </source>
</reference>